<keyword evidence="1" id="KW-0732">Signal</keyword>
<dbReference type="AlphaFoldDB" id="A0A9X1HAM8"/>
<feature type="chain" id="PRO_5040766739" description="Gliding motility-associated protein GldM N-terminal domain-containing protein" evidence="1">
    <location>
        <begin position="21"/>
        <end position="217"/>
    </location>
</feature>
<dbReference type="RefSeq" id="WP_223706255.1">
    <property type="nucleotide sequence ID" value="NZ_JAINUY010000004.1"/>
</dbReference>
<evidence type="ECO:0000313" key="4">
    <source>
        <dbReference type="Proteomes" id="UP001139366"/>
    </source>
</evidence>
<evidence type="ECO:0000256" key="1">
    <source>
        <dbReference type="SAM" id="SignalP"/>
    </source>
</evidence>
<gene>
    <name evidence="3" type="ORF">K6T82_12690</name>
</gene>
<name>A0A9X1HAM8_9FLAO</name>
<feature type="signal peptide" evidence="1">
    <location>
        <begin position="1"/>
        <end position="20"/>
    </location>
</feature>
<accession>A0A9X1HAM8</accession>
<dbReference type="InterPro" id="IPR022720">
    <property type="entry name" value="Motility-assoc_prot_GldM_N"/>
</dbReference>
<evidence type="ECO:0000259" key="2">
    <source>
        <dbReference type="Pfam" id="PF12081"/>
    </source>
</evidence>
<dbReference type="Proteomes" id="UP001139366">
    <property type="component" value="Unassembled WGS sequence"/>
</dbReference>
<reference evidence="3 4" key="1">
    <citation type="journal article" date="2023" name="Antonie Van Leeuwenhoek">
        <title>Flavobacterium potami sp. nov., a multi-metal resistance genes harbouring bacterium isolated from shallow river silt.</title>
        <authorList>
            <person name="Li S."/>
            <person name="Mao S."/>
            <person name="Mu W."/>
            <person name="Guo B."/>
            <person name="Li C."/>
            <person name="Zhu Q."/>
            <person name="Hou X."/>
            <person name="Zhao Y."/>
            <person name="Wei S."/>
            <person name="Liu H."/>
            <person name="Liu A."/>
        </authorList>
    </citation>
    <scope>NUCLEOTIDE SEQUENCE [LARGE SCALE GENOMIC DNA]</scope>
    <source>
        <strain evidence="3 4">17A</strain>
    </source>
</reference>
<organism evidence="3 4">
    <name type="scientific">Flavobacterium potami</name>
    <dbReference type="NCBI Taxonomy" id="2872310"/>
    <lineage>
        <taxon>Bacteria</taxon>
        <taxon>Pseudomonadati</taxon>
        <taxon>Bacteroidota</taxon>
        <taxon>Flavobacteriia</taxon>
        <taxon>Flavobacteriales</taxon>
        <taxon>Flavobacteriaceae</taxon>
        <taxon>Flavobacterium</taxon>
    </lineage>
</organism>
<proteinExistence type="predicted"/>
<evidence type="ECO:0000313" key="3">
    <source>
        <dbReference type="EMBL" id="MBZ4035630.1"/>
    </source>
</evidence>
<keyword evidence="4" id="KW-1185">Reference proteome</keyword>
<dbReference type="EMBL" id="JAINUY010000004">
    <property type="protein sequence ID" value="MBZ4035630.1"/>
    <property type="molecule type" value="Genomic_DNA"/>
</dbReference>
<sequence>MKKLQIKLVLFLMLSLNVCCQSNKEGQNDEETAKSIILQLNEFREIDNTSKEILKNIVFSKYQVLKVKNEESPKSFGEMTGFATQIYDTGNEINEYIDEIKSEISEEDCFVTNDTALYDAFVKQKYTVLKGKIDKFYKQNKIITSSPGVYASFKADNEKLFNTNKTFINKEGKSVDFLNYKFGYKANIGLLTGLEKIQFDVIHFQYMFMNTIIGSAH</sequence>
<feature type="domain" description="Gliding motility-associated protein GldM N-terminal" evidence="2">
    <location>
        <begin position="59"/>
        <end position="212"/>
    </location>
</feature>
<comment type="caution">
    <text evidence="3">The sequence shown here is derived from an EMBL/GenBank/DDBJ whole genome shotgun (WGS) entry which is preliminary data.</text>
</comment>
<protein>
    <recommendedName>
        <fullName evidence="2">Gliding motility-associated protein GldM N-terminal domain-containing protein</fullName>
    </recommendedName>
</protein>
<dbReference type="Pfam" id="PF12081">
    <property type="entry name" value="GldM_1st"/>
    <property type="match status" value="1"/>
</dbReference>